<keyword evidence="3" id="KW-1185">Reference proteome</keyword>
<comment type="caution">
    <text evidence="2">The sequence shown here is derived from an EMBL/GenBank/DDBJ whole genome shotgun (WGS) entry which is preliminary data.</text>
</comment>
<evidence type="ECO:0000313" key="2">
    <source>
        <dbReference type="EMBL" id="KAK7063499.1"/>
    </source>
</evidence>
<proteinExistence type="predicted"/>
<dbReference type="EMBL" id="JAWWNJ010000001">
    <property type="protein sequence ID" value="KAK7063499.1"/>
    <property type="molecule type" value="Genomic_DNA"/>
</dbReference>
<evidence type="ECO:0000256" key="1">
    <source>
        <dbReference type="SAM" id="MobiDB-lite"/>
    </source>
</evidence>
<feature type="region of interest" description="Disordered" evidence="1">
    <location>
        <begin position="1"/>
        <end position="30"/>
    </location>
</feature>
<dbReference type="AlphaFoldDB" id="A0AAW0ECX2"/>
<evidence type="ECO:0000313" key="3">
    <source>
        <dbReference type="Proteomes" id="UP001362999"/>
    </source>
</evidence>
<organism evidence="2 3">
    <name type="scientific">Favolaschia claudopus</name>
    <dbReference type="NCBI Taxonomy" id="2862362"/>
    <lineage>
        <taxon>Eukaryota</taxon>
        <taxon>Fungi</taxon>
        <taxon>Dikarya</taxon>
        <taxon>Basidiomycota</taxon>
        <taxon>Agaricomycotina</taxon>
        <taxon>Agaricomycetes</taxon>
        <taxon>Agaricomycetidae</taxon>
        <taxon>Agaricales</taxon>
        <taxon>Marasmiineae</taxon>
        <taxon>Mycenaceae</taxon>
        <taxon>Favolaschia</taxon>
    </lineage>
</organism>
<protein>
    <submittedName>
        <fullName evidence="2">Uncharacterized protein</fullName>
    </submittedName>
</protein>
<dbReference type="Proteomes" id="UP001362999">
    <property type="component" value="Unassembled WGS sequence"/>
</dbReference>
<gene>
    <name evidence="2" type="ORF">R3P38DRAFT_3164504</name>
</gene>
<accession>A0AAW0ECX2</accession>
<reference evidence="2 3" key="1">
    <citation type="journal article" date="2024" name="J Genomics">
        <title>Draft genome sequencing and assembly of Favolaschia claudopus CIRM-BRFM 2984 isolated from oak limbs.</title>
        <authorList>
            <person name="Navarro D."/>
            <person name="Drula E."/>
            <person name="Chaduli D."/>
            <person name="Cazenave R."/>
            <person name="Ahrendt S."/>
            <person name="Wang J."/>
            <person name="Lipzen A."/>
            <person name="Daum C."/>
            <person name="Barry K."/>
            <person name="Grigoriev I.V."/>
            <person name="Favel A."/>
            <person name="Rosso M.N."/>
            <person name="Martin F."/>
        </authorList>
    </citation>
    <scope>NUCLEOTIDE SEQUENCE [LARGE SCALE GENOMIC DNA]</scope>
    <source>
        <strain evidence="2 3">CIRM-BRFM 2984</strain>
    </source>
</reference>
<sequence>MPRSGLPRNDIRLSCTHAQRPPPTDVPSPSLLASRSLLSSADFHPPSTLTRLILRCIYPSIRRRWDAHMYNGRDTRGLAGFLYPDIVGWMEGDDQRRKVAEVDVRGYLVDPEKLDNVEDSKGWRALSAVSEGECVLQLREDATIAQAPASSSRLYCFSIVIVDLPIFLDRRSAVDLEKLNRVEDGDDPEDGHSFKGDEDVVDVVDHIETFLGVLEADDAEVDVVLFKLRVHIVATKLRFSDTYYGSM</sequence>
<name>A0AAW0ECX2_9AGAR</name>